<accession>A0A3B0SYH0</accession>
<evidence type="ECO:0000259" key="4">
    <source>
        <dbReference type="PROSITE" id="PS51352"/>
    </source>
</evidence>
<sequence length="206" mass="23275">MPTSRILLIVLLILAGFFAFFVTYYGPNSAKDTPQTAQQNAKALIGGPFSLIDHHGKMVTNEDFRGKYMLIYFGYTYCPDVCPTELQIMSDALDRLPEDILNNITPIFITVDPDRDTVEVMAQYAPAFHENMIGLTGSAEQIKAVKKAYRVYGARDRQEEGADPDAYLVSHTSYIYLMDRAGQYATHFKSRTDPEVMAKRLVEIIR</sequence>
<keyword evidence="2" id="KW-0186">Copper</keyword>
<evidence type="ECO:0000256" key="1">
    <source>
        <dbReference type="ARBA" id="ARBA00010996"/>
    </source>
</evidence>
<evidence type="ECO:0000256" key="3">
    <source>
        <dbReference type="SAM" id="Phobius"/>
    </source>
</evidence>
<dbReference type="PANTHER" id="PTHR12151">
    <property type="entry name" value="ELECTRON TRANSPORT PROTIN SCO1/SENC FAMILY MEMBER"/>
    <property type="match status" value="1"/>
</dbReference>
<organism evidence="5">
    <name type="scientific">hydrothermal vent metagenome</name>
    <dbReference type="NCBI Taxonomy" id="652676"/>
    <lineage>
        <taxon>unclassified sequences</taxon>
        <taxon>metagenomes</taxon>
        <taxon>ecological metagenomes</taxon>
    </lineage>
</organism>
<gene>
    <name evidence="5" type="ORF">MNBD_ALPHA01-912</name>
</gene>
<protein>
    <submittedName>
        <fullName evidence="5">Cytochrome oxidase biogenesis protein Sco1/SenC/PrrC, thiol-disulfide reductase involved in Cu(I) insertion into CoxII Cu(A) center</fullName>
    </submittedName>
</protein>
<dbReference type="InterPro" id="IPR003782">
    <property type="entry name" value="SCO1/SenC"/>
</dbReference>
<dbReference type="Gene3D" id="3.40.30.10">
    <property type="entry name" value="Glutaredoxin"/>
    <property type="match status" value="1"/>
</dbReference>
<evidence type="ECO:0000256" key="2">
    <source>
        <dbReference type="ARBA" id="ARBA00023008"/>
    </source>
</evidence>
<dbReference type="EMBL" id="UOEJ01000266">
    <property type="protein sequence ID" value="VAW07262.1"/>
    <property type="molecule type" value="Genomic_DNA"/>
</dbReference>
<dbReference type="PANTHER" id="PTHR12151:SF25">
    <property type="entry name" value="LINALOOL DEHYDRATASE_ISOMERASE DOMAIN-CONTAINING PROTEIN"/>
    <property type="match status" value="1"/>
</dbReference>
<dbReference type="InterPro" id="IPR036249">
    <property type="entry name" value="Thioredoxin-like_sf"/>
</dbReference>
<dbReference type="AlphaFoldDB" id="A0A3B0SYH0"/>
<dbReference type="InterPro" id="IPR013766">
    <property type="entry name" value="Thioredoxin_domain"/>
</dbReference>
<dbReference type="CDD" id="cd02968">
    <property type="entry name" value="SCO"/>
    <property type="match status" value="1"/>
</dbReference>
<dbReference type="SUPFAM" id="SSF52833">
    <property type="entry name" value="Thioredoxin-like"/>
    <property type="match status" value="1"/>
</dbReference>
<keyword evidence="3" id="KW-0472">Membrane</keyword>
<keyword evidence="3" id="KW-1133">Transmembrane helix</keyword>
<comment type="similarity">
    <text evidence="1">Belongs to the SCO1/2 family.</text>
</comment>
<feature type="domain" description="Thioredoxin" evidence="4">
    <location>
        <begin position="40"/>
        <end position="206"/>
    </location>
</feature>
<evidence type="ECO:0000313" key="5">
    <source>
        <dbReference type="EMBL" id="VAW07262.1"/>
    </source>
</evidence>
<keyword evidence="3" id="KW-0812">Transmembrane</keyword>
<proteinExistence type="inferred from homology"/>
<name>A0A3B0SYH0_9ZZZZ</name>
<reference evidence="5" key="1">
    <citation type="submission" date="2018-06" db="EMBL/GenBank/DDBJ databases">
        <authorList>
            <person name="Zhirakovskaya E."/>
        </authorList>
    </citation>
    <scope>NUCLEOTIDE SEQUENCE</scope>
</reference>
<dbReference type="Pfam" id="PF02630">
    <property type="entry name" value="SCO1-SenC"/>
    <property type="match status" value="1"/>
</dbReference>
<feature type="transmembrane region" description="Helical" evidence="3">
    <location>
        <begin position="6"/>
        <end position="25"/>
    </location>
</feature>
<dbReference type="FunFam" id="3.40.30.10:FF:000013">
    <property type="entry name" value="Blast:Protein SCO1 homolog, mitochondrial"/>
    <property type="match status" value="1"/>
</dbReference>
<dbReference type="PROSITE" id="PS51352">
    <property type="entry name" value="THIOREDOXIN_2"/>
    <property type="match status" value="1"/>
</dbReference>